<comment type="caution">
    <text evidence="1">The sequence shown here is derived from an EMBL/GenBank/DDBJ whole genome shotgun (WGS) entry which is preliminary data.</text>
</comment>
<dbReference type="EMBL" id="SNRY01000063">
    <property type="protein sequence ID" value="KAA6348643.1"/>
    <property type="molecule type" value="Genomic_DNA"/>
</dbReference>
<sequence length="305" mass="35605">MVYLYGDASTRNRNTIDEEKRSFLDKFCEGIEISYRIEERIPPANPSVSMTGEFINAILMDGIMSINIEISEDCKKSIYDYENTKKDVNGGILKTRIKNKITMQSYEEFGHLTDSFRYVSSEILSDEYAKFSLRRIRNPHKETDMKYFNAETEIKYKAKVILIMPDANGRLVMLYAGINEYIDILDIAFRETSDIEECTALFIDKNKNDLILFEGSVSYIPMIQELRNAGMEVKGYPDFPDKYHRISAYQSFIKEKYRFRGDAESNKEYYSFIENIKDYDGKDNYEALNSLALLAVYASRQYFTE</sequence>
<evidence type="ECO:0000313" key="1">
    <source>
        <dbReference type="EMBL" id="KAA6348643.1"/>
    </source>
</evidence>
<proteinExistence type="predicted"/>
<name>A0A5J4STS4_9ZZZZ</name>
<evidence type="ECO:0008006" key="2">
    <source>
        <dbReference type="Google" id="ProtNLM"/>
    </source>
</evidence>
<dbReference type="AlphaFoldDB" id="A0A5J4STS4"/>
<organism evidence="1">
    <name type="scientific">termite gut metagenome</name>
    <dbReference type="NCBI Taxonomy" id="433724"/>
    <lineage>
        <taxon>unclassified sequences</taxon>
        <taxon>metagenomes</taxon>
        <taxon>organismal metagenomes</taxon>
    </lineage>
</organism>
<protein>
    <recommendedName>
        <fullName evidence="2">Terminase large subunit gp17-like C-terminal domain-containing protein</fullName>
    </recommendedName>
</protein>
<accession>A0A5J4STS4</accession>
<reference evidence="1" key="1">
    <citation type="submission" date="2019-03" db="EMBL/GenBank/DDBJ databases">
        <title>Single cell metagenomics reveals metabolic interactions within the superorganism composed of flagellate Streblomastix strix and complex community of Bacteroidetes bacteria on its surface.</title>
        <authorList>
            <person name="Treitli S.C."/>
            <person name="Kolisko M."/>
            <person name="Husnik F."/>
            <person name="Keeling P."/>
            <person name="Hampl V."/>
        </authorList>
    </citation>
    <scope>NUCLEOTIDE SEQUENCE</scope>
    <source>
        <strain evidence="1">STM</strain>
    </source>
</reference>
<gene>
    <name evidence="1" type="ORF">EZS27_003876</name>
</gene>